<evidence type="ECO:0000313" key="13">
    <source>
        <dbReference type="EMBL" id="OHA59502.1"/>
    </source>
</evidence>
<dbReference type="Gene3D" id="2.30.42.10">
    <property type="match status" value="1"/>
</dbReference>
<dbReference type="SUPFAM" id="SSF50156">
    <property type="entry name" value="PDZ domain-like"/>
    <property type="match status" value="1"/>
</dbReference>
<feature type="transmembrane region" description="Helical" evidence="11">
    <location>
        <begin position="94"/>
        <end position="112"/>
    </location>
</feature>
<evidence type="ECO:0000256" key="9">
    <source>
        <dbReference type="ARBA" id="ARBA00023049"/>
    </source>
</evidence>
<evidence type="ECO:0000256" key="10">
    <source>
        <dbReference type="ARBA" id="ARBA00023136"/>
    </source>
</evidence>
<organism evidence="13 14">
    <name type="scientific">Candidatus Vogelbacteria bacterium RIFOXYD1_FULL_46_19</name>
    <dbReference type="NCBI Taxonomy" id="1802439"/>
    <lineage>
        <taxon>Bacteria</taxon>
        <taxon>Candidatus Vogeliibacteriota</taxon>
    </lineage>
</organism>
<dbReference type="GO" id="GO:0006508">
    <property type="term" value="P:proteolysis"/>
    <property type="evidence" value="ECO:0007669"/>
    <property type="project" value="UniProtKB-KW"/>
</dbReference>
<dbReference type="AlphaFoldDB" id="A0A1G2QHK2"/>
<dbReference type="Pfam" id="PF02163">
    <property type="entry name" value="Peptidase_M50"/>
    <property type="match status" value="1"/>
</dbReference>
<evidence type="ECO:0000256" key="5">
    <source>
        <dbReference type="ARBA" id="ARBA00022692"/>
    </source>
</evidence>
<protein>
    <recommendedName>
        <fullName evidence="12">Peptidase M50 domain-containing protein</fullName>
    </recommendedName>
</protein>
<evidence type="ECO:0000256" key="6">
    <source>
        <dbReference type="ARBA" id="ARBA00022801"/>
    </source>
</evidence>
<keyword evidence="10 11" id="KW-0472">Membrane</keyword>
<feature type="domain" description="Peptidase M50" evidence="12">
    <location>
        <begin position="6"/>
        <end position="349"/>
    </location>
</feature>
<dbReference type="PANTHER" id="PTHR42837:SF2">
    <property type="entry name" value="MEMBRANE METALLOPROTEASE ARASP2, CHLOROPLASTIC-RELATED"/>
    <property type="match status" value="1"/>
</dbReference>
<keyword evidence="4" id="KW-0645">Protease</keyword>
<dbReference type="InterPro" id="IPR004387">
    <property type="entry name" value="Pept_M50_Zn"/>
</dbReference>
<dbReference type="GO" id="GO:0016020">
    <property type="term" value="C:membrane"/>
    <property type="evidence" value="ECO:0007669"/>
    <property type="project" value="UniProtKB-SubCell"/>
</dbReference>
<dbReference type="EMBL" id="MHTK01000006">
    <property type="protein sequence ID" value="OHA59502.1"/>
    <property type="molecule type" value="Genomic_DNA"/>
</dbReference>
<evidence type="ECO:0000256" key="1">
    <source>
        <dbReference type="ARBA" id="ARBA00001947"/>
    </source>
</evidence>
<evidence type="ECO:0000259" key="12">
    <source>
        <dbReference type="Pfam" id="PF02163"/>
    </source>
</evidence>
<dbReference type="STRING" id="1802439.A2589_01410"/>
<comment type="caution">
    <text evidence="13">The sequence shown here is derived from an EMBL/GenBank/DDBJ whole genome shotgun (WGS) entry which is preliminary data.</text>
</comment>
<reference evidence="13 14" key="1">
    <citation type="journal article" date="2016" name="Nat. Commun.">
        <title>Thousands of microbial genomes shed light on interconnected biogeochemical processes in an aquifer system.</title>
        <authorList>
            <person name="Anantharaman K."/>
            <person name="Brown C.T."/>
            <person name="Hug L.A."/>
            <person name="Sharon I."/>
            <person name="Castelle C.J."/>
            <person name="Probst A.J."/>
            <person name="Thomas B.C."/>
            <person name="Singh A."/>
            <person name="Wilkins M.J."/>
            <person name="Karaoz U."/>
            <person name="Brodie E.L."/>
            <person name="Williams K.H."/>
            <person name="Hubbard S.S."/>
            <person name="Banfield J.F."/>
        </authorList>
    </citation>
    <scope>NUCLEOTIDE SEQUENCE [LARGE SCALE GENOMIC DNA]</scope>
</reference>
<accession>A0A1G2QHK2</accession>
<comment type="similarity">
    <text evidence="3">Belongs to the peptidase M50B family.</text>
</comment>
<dbReference type="CDD" id="cd06163">
    <property type="entry name" value="S2P-M50_PDZ_RseP-like"/>
    <property type="match status" value="1"/>
</dbReference>
<evidence type="ECO:0000256" key="4">
    <source>
        <dbReference type="ARBA" id="ARBA00022670"/>
    </source>
</evidence>
<name>A0A1G2QHK2_9BACT</name>
<dbReference type="PANTHER" id="PTHR42837">
    <property type="entry name" value="REGULATOR OF SIGMA-E PROTEASE RSEP"/>
    <property type="match status" value="1"/>
</dbReference>
<dbReference type="GO" id="GO:0004222">
    <property type="term" value="F:metalloendopeptidase activity"/>
    <property type="evidence" value="ECO:0007669"/>
    <property type="project" value="InterPro"/>
</dbReference>
<proteinExistence type="inferred from homology"/>
<keyword evidence="5 11" id="KW-0812">Transmembrane</keyword>
<evidence type="ECO:0000256" key="8">
    <source>
        <dbReference type="ARBA" id="ARBA00022989"/>
    </source>
</evidence>
<keyword evidence="9" id="KW-0482">Metalloprotease</keyword>
<evidence type="ECO:0000256" key="11">
    <source>
        <dbReference type="SAM" id="Phobius"/>
    </source>
</evidence>
<evidence type="ECO:0000313" key="14">
    <source>
        <dbReference type="Proteomes" id="UP000177838"/>
    </source>
</evidence>
<keyword evidence="7" id="KW-0862">Zinc</keyword>
<keyword evidence="8 11" id="KW-1133">Transmembrane helix</keyword>
<feature type="transmembrane region" description="Helical" evidence="11">
    <location>
        <begin position="341"/>
        <end position="360"/>
    </location>
</feature>
<keyword evidence="6" id="KW-0378">Hydrolase</keyword>
<evidence type="ECO:0000256" key="2">
    <source>
        <dbReference type="ARBA" id="ARBA00004141"/>
    </source>
</evidence>
<dbReference type="InterPro" id="IPR036034">
    <property type="entry name" value="PDZ_sf"/>
</dbReference>
<gene>
    <name evidence="13" type="ORF">A2589_01410</name>
</gene>
<dbReference type="InterPro" id="IPR008915">
    <property type="entry name" value="Peptidase_M50"/>
</dbReference>
<sequence>MTILLFFIVIAGLILVHELGHFLAAKSVGARVDEFGLGFPPRLFSVKYGETEYSLNLIPFGGFVKILGETPGVETDGLVDMDRSLNYKPRLQQAWVLVAGVFFNWLLAWLLISGGFMSGLPMSAEGQAGHFELQDVRTTVIQVTGNSPAEVAGLLPGDQINYVASAEDLVTNPSITEFQTLIKTAPDLVTVGFVRDGVADQVSLNPSDDLMAEGRAIGVALDTVGTIKLPWPQALITGFGFTLDLTGQFLVGLKDIVADLFQGHSVTEAIVGPVGIAGLVGDAGELGLVYLLTLVAVISLNLAIINLLPLPALDGGRLLILLIEAIKGSPINARLTNGLNLVGFLILIGLMIVITVADVLRLF</sequence>
<evidence type="ECO:0000256" key="7">
    <source>
        <dbReference type="ARBA" id="ARBA00022833"/>
    </source>
</evidence>
<comment type="subcellular location">
    <subcellularLocation>
        <location evidence="2">Membrane</location>
        <topology evidence="2">Multi-pass membrane protein</topology>
    </subcellularLocation>
</comment>
<dbReference type="Proteomes" id="UP000177838">
    <property type="component" value="Unassembled WGS sequence"/>
</dbReference>
<feature type="transmembrane region" description="Helical" evidence="11">
    <location>
        <begin position="288"/>
        <end position="308"/>
    </location>
</feature>
<evidence type="ECO:0000256" key="3">
    <source>
        <dbReference type="ARBA" id="ARBA00007931"/>
    </source>
</evidence>
<comment type="cofactor">
    <cofactor evidence="1">
        <name>Zn(2+)</name>
        <dbReference type="ChEBI" id="CHEBI:29105"/>
    </cofactor>
</comment>